<protein>
    <submittedName>
        <fullName evidence="3">13659_t:CDS:1</fullName>
    </submittedName>
</protein>
<comment type="caution">
    <text evidence="3">The sequence shown here is derived from an EMBL/GenBank/DDBJ whole genome shotgun (WGS) entry which is preliminary data.</text>
</comment>
<gene>
    <name evidence="3" type="ORF">AMORRO_LOCUS16936</name>
</gene>
<sequence length="249" mass="28415">MTDANISKTDLENVCQALGIATDGVKADLVQRIRRYLKGKSRADSCDTEGNGREEDEDMNTVVHDNYSDISEIGDLNQQARTLKELAYLSRKEMERPGTSTSQLEKEQSTTVENNGDESKLNLVNNRKRPLSNDKETESRESKLLTEFKRLENAMLTFNDRLNTVSAQVHDTKQRVEVNETWQKHKFEKSRDQHEYNALRKIGKELDLAMESRSTTEVVDHINNARELAASRMFTLRVAEGYGWDIASA</sequence>
<feature type="domain" description="SAP" evidence="2">
    <location>
        <begin position="3"/>
        <end position="37"/>
    </location>
</feature>
<name>A0A9N9P1N6_9GLOM</name>
<feature type="non-terminal residue" evidence="3">
    <location>
        <position position="1"/>
    </location>
</feature>
<feature type="compositionally biased region" description="Basic and acidic residues" evidence="1">
    <location>
        <begin position="41"/>
        <end position="53"/>
    </location>
</feature>
<evidence type="ECO:0000313" key="4">
    <source>
        <dbReference type="Proteomes" id="UP000789342"/>
    </source>
</evidence>
<feature type="non-terminal residue" evidence="3">
    <location>
        <position position="249"/>
    </location>
</feature>
<reference evidence="3" key="1">
    <citation type="submission" date="2021-06" db="EMBL/GenBank/DDBJ databases">
        <authorList>
            <person name="Kallberg Y."/>
            <person name="Tangrot J."/>
            <person name="Rosling A."/>
        </authorList>
    </citation>
    <scope>NUCLEOTIDE SEQUENCE</scope>
    <source>
        <strain evidence="3">CL551</strain>
    </source>
</reference>
<organism evidence="3 4">
    <name type="scientific">Acaulospora morrowiae</name>
    <dbReference type="NCBI Taxonomy" id="94023"/>
    <lineage>
        <taxon>Eukaryota</taxon>
        <taxon>Fungi</taxon>
        <taxon>Fungi incertae sedis</taxon>
        <taxon>Mucoromycota</taxon>
        <taxon>Glomeromycotina</taxon>
        <taxon>Glomeromycetes</taxon>
        <taxon>Diversisporales</taxon>
        <taxon>Acaulosporaceae</taxon>
        <taxon>Acaulospora</taxon>
    </lineage>
</organism>
<dbReference type="InterPro" id="IPR003034">
    <property type="entry name" value="SAP_dom"/>
</dbReference>
<evidence type="ECO:0000259" key="2">
    <source>
        <dbReference type="PROSITE" id="PS50800"/>
    </source>
</evidence>
<feature type="compositionally biased region" description="Basic and acidic residues" evidence="1">
    <location>
        <begin position="131"/>
        <end position="140"/>
    </location>
</feature>
<evidence type="ECO:0000256" key="1">
    <source>
        <dbReference type="SAM" id="MobiDB-lite"/>
    </source>
</evidence>
<accession>A0A9N9P1N6</accession>
<dbReference type="Pfam" id="PF18953">
    <property type="entry name" value="SAP_new25"/>
    <property type="match status" value="1"/>
</dbReference>
<dbReference type="PROSITE" id="PS50800">
    <property type="entry name" value="SAP"/>
    <property type="match status" value="1"/>
</dbReference>
<dbReference type="AlphaFoldDB" id="A0A9N9P1N6"/>
<evidence type="ECO:0000313" key="3">
    <source>
        <dbReference type="EMBL" id="CAG8776193.1"/>
    </source>
</evidence>
<dbReference type="EMBL" id="CAJVPV010049465">
    <property type="protein sequence ID" value="CAG8776193.1"/>
    <property type="molecule type" value="Genomic_DNA"/>
</dbReference>
<keyword evidence="4" id="KW-1185">Reference proteome</keyword>
<feature type="region of interest" description="Disordered" evidence="1">
    <location>
        <begin position="40"/>
        <end position="60"/>
    </location>
</feature>
<dbReference type="Proteomes" id="UP000789342">
    <property type="component" value="Unassembled WGS sequence"/>
</dbReference>
<proteinExistence type="predicted"/>
<dbReference type="OrthoDB" id="2446405at2759"/>
<feature type="compositionally biased region" description="Polar residues" evidence="1">
    <location>
        <begin position="98"/>
        <end position="114"/>
    </location>
</feature>
<feature type="region of interest" description="Disordered" evidence="1">
    <location>
        <begin position="92"/>
        <end position="140"/>
    </location>
</feature>